<reference evidence="3 4" key="1">
    <citation type="submission" date="2018-03" db="EMBL/GenBank/DDBJ databases">
        <title>Comparative analysis of microorganisms from saline springs in Andes Mountain Range, Colombia.</title>
        <authorList>
            <person name="Rubin E."/>
        </authorList>
    </citation>
    <scope>NUCLEOTIDE SEQUENCE [LARGE SCALE GENOMIC DNA]</scope>
    <source>
        <strain evidence="3 4">CG 23</strain>
    </source>
</reference>
<feature type="coiled-coil region" evidence="1">
    <location>
        <begin position="426"/>
        <end position="495"/>
    </location>
</feature>
<gene>
    <name evidence="3" type="ORF">BCL65_106165</name>
</gene>
<feature type="compositionally biased region" description="Pro residues" evidence="2">
    <location>
        <begin position="366"/>
        <end position="390"/>
    </location>
</feature>
<evidence type="ECO:0008006" key="5">
    <source>
        <dbReference type="Google" id="ProtNLM"/>
    </source>
</evidence>
<comment type="caution">
    <text evidence="3">The sequence shown here is derived from an EMBL/GenBank/DDBJ whole genome shotgun (WGS) entry which is preliminary data.</text>
</comment>
<name>A0ABX5EG91_9MICO</name>
<organism evidence="3 4">
    <name type="scientific">Isoptericola halotolerans</name>
    <dbReference type="NCBI Taxonomy" id="300560"/>
    <lineage>
        <taxon>Bacteria</taxon>
        <taxon>Bacillati</taxon>
        <taxon>Actinomycetota</taxon>
        <taxon>Actinomycetes</taxon>
        <taxon>Micrococcales</taxon>
        <taxon>Promicromonosporaceae</taxon>
        <taxon>Isoptericola</taxon>
    </lineage>
</organism>
<accession>A0ABX5EG91</accession>
<sequence length="643" mass="68474">MASTRTATSSGPDRTAPARVPTAVAHVRTTAQADELAARLHHPDRSWPVVVVSTPRDRGSPYVDPARVLDELHGLAEVVVIHTGEPSWAFSHGMPQGTQVYGGASRVYPVGVEWVHDLSRSPLWFAYDDAEGTRVHDRLVQDALTAAADAGLTGTPTAAARPATTTATVLGVVGTRALVQTPDGTTAQVAQELTLPIVPVDRLLAPGMRVRGTLDAGSRRLDVRAMLPDSAAQLARVHDSYPDGAVVPAQVHQVTADTVLLALTPAVTVRVARDQATRGDDDLRDLFSVGEAVAARMLPGHPVPGPGGGTWRPDLRLDDVDDADATLAALSLLDGGPPWLPAPSPVDDDETSGASAGTPPEATRAPGPPPAPWPVPGPGRRPAVPPPGARPGPDGRTEAGTPSSEAADPPTGSTAAAPGPPKKALVNQLELSVHEHRSRADRAERDASELRATVHALELEVIGLRDLAREQRDRLDRLHDDVERYKAKIRSARKDRARTPAPGTVRRLFTDPEAQLRFDVLRVWAEIIGADEKDRYPLPPFTVGPRFCDSLADVGRGLEDRVHRAVVLVLTGRAPDVPGFELHRLRRGDGGGSPYLVRETDGAQAMRLSLQASAPQARRLHYWVLPGGDVELSRVVLHDDSAP</sequence>
<evidence type="ECO:0000256" key="1">
    <source>
        <dbReference type="SAM" id="Coils"/>
    </source>
</evidence>
<evidence type="ECO:0000313" key="3">
    <source>
        <dbReference type="EMBL" id="PRZ06490.1"/>
    </source>
</evidence>
<keyword evidence="1" id="KW-0175">Coiled coil</keyword>
<keyword evidence="4" id="KW-1185">Reference proteome</keyword>
<evidence type="ECO:0000313" key="4">
    <source>
        <dbReference type="Proteomes" id="UP000239895"/>
    </source>
</evidence>
<feature type="compositionally biased region" description="Low complexity" evidence="2">
    <location>
        <begin position="406"/>
        <end position="417"/>
    </location>
</feature>
<dbReference type="Proteomes" id="UP000239895">
    <property type="component" value="Unassembled WGS sequence"/>
</dbReference>
<feature type="region of interest" description="Disordered" evidence="2">
    <location>
        <begin position="332"/>
        <end position="421"/>
    </location>
</feature>
<proteinExistence type="predicted"/>
<feature type="region of interest" description="Disordered" evidence="2">
    <location>
        <begin position="297"/>
        <end position="317"/>
    </location>
</feature>
<feature type="compositionally biased region" description="Low complexity" evidence="2">
    <location>
        <begin position="356"/>
        <end position="365"/>
    </location>
</feature>
<feature type="compositionally biased region" description="Polar residues" evidence="2">
    <location>
        <begin position="1"/>
        <end position="12"/>
    </location>
</feature>
<evidence type="ECO:0000256" key="2">
    <source>
        <dbReference type="SAM" id="MobiDB-lite"/>
    </source>
</evidence>
<dbReference type="EMBL" id="PVTX01000006">
    <property type="protein sequence ID" value="PRZ06490.1"/>
    <property type="molecule type" value="Genomic_DNA"/>
</dbReference>
<dbReference type="RefSeq" id="WP_106267711.1">
    <property type="nucleotide sequence ID" value="NZ_PVTX01000006.1"/>
</dbReference>
<feature type="region of interest" description="Disordered" evidence="2">
    <location>
        <begin position="1"/>
        <end position="20"/>
    </location>
</feature>
<protein>
    <recommendedName>
        <fullName evidence="5">S1 motif domain-containing protein</fullName>
    </recommendedName>
</protein>